<organism evidence="2 3">
    <name type="scientific">Datura stramonium</name>
    <name type="common">Jimsonweed</name>
    <name type="synonym">Common thornapple</name>
    <dbReference type="NCBI Taxonomy" id="4076"/>
    <lineage>
        <taxon>Eukaryota</taxon>
        <taxon>Viridiplantae</taxon>
        <taxon>Streptophyta</taxon>
        <taxon>Embryophyta</taxon>
        <taxon>Tracheophyta</taxon>
        <taxon>Spermatophyta</taxon>
        <taxon>Magnoliopsida</taxon>
        <taxon>eudicotyledons</taxon>
        <taxon>Gunneridae</taxon>
        <taxon>Pentapetalae</taxon>
        <taxon>asterids</taxon>
        <taxon>lamiids</taxon>
        <taxon>Solanales</taxon>
        <taxon>Solanaceae</taxon>
        <taxon>Solanoideae</taxon>
        <taxon>Datureae</taxon>
        <taxon>Datura</taxon>
    </lineage>
</organism>
<evidence type="ECO:0000313" key="2">
    <source>
        <dbReference type="EMBL" id="MCD7466389.1"/>
    </source>
</evidence>
<dbReference type="EMBL" id="JACEIK010001137">
    <property type="protein sequence ID" value="MCD7466389.1"/>
    <property type="molecule type" value="Genomic_DNA"/>
</dbReference>
<keyword evidence="3" id="KW-1185">Reference proteome</keyword>
<dbReference type="Proteomes" id="UP000823775">
    <property type="component" value="Unassembled WGS sequence"/>
</dbReference>
<gene>
    <name evidence="2" type="ORF">HAX54_003031</name>
</gene>
<feature type="non-terminal residue" evidence="2">
    <location>
        <position position="57"/>
    </location>
</feature>
<evidence type="ECO:0000256" key="1">
    <source>
        <dbReference type="SAM" id="MobiDB-lite"/>
    </source>
</evidence>
<proteinExistence type="predicted"/>
<comment type="caution">
    <text evidence="2">The sequence shown here is derived from an EMBL/GenBank/DDBJ whole genome shotgun (WGS) entry which is preliminary data.</text>
</comment>
<protein>
    <submittedName>
        <fullName evidence="2">Uncharacterized protein</fullName>
    </submittedName>
</protein>
<feature type="region of interest" description="Disordered" evidence="1">
    <location>
        <begin position="1"/>
        <end position="57"/>
    </location>
</feature>
<sequence length="57" mass="5891">MIGTSGTATDLETPLAPTLSYEVPPALADQAPTQTGTTTAVHHGKALRVPTERPSPH</sequence>
<feature type="compositionally biased region" description="Polar residues" evidence="1">
    <location>
        <begin position="1"/>
        <end position="10"/>
    </location>
</feature>
<accession>A0ABS8T705</accession>
<name>A0ABS8T705_DATST</name>
<reference evidence="2 3" key="1">
    <citation type="journal article" date="2021" name="BMC Genomics">
        <title>Datura genome reveals duplications of psychoactive alkaloid biosynthetic genes and high mutation rate following tissue culture.</title>
        <authorList>
            <person name="Rajewski A."/>
            <person name="Carter-House D."/>
            <person name="Stajich J."/>
            <person name="Litt A."/>
        </authorList>
    </citation>
    <scope>NUCLEOTIDE SEQUENCE [LARGE SCALE GENOMIC DNA]</scope>
    <source>
        <strain evidence="2">AR-01</strain>
    </source>
</reference>
<feature type="compositionally biased region" description="Polar residues" evidence="1">
    <location>
        <begin position="31"/>
        <end position="40"/>
    </location>
</feature>
<evidence type="ECO:0000313" key="3">
    <source>
        <dbReference type="Proteomes" id="UP000823775"/>
    </source>
</evidence>